<evidence type="ECO:0000313" key="11">
    <source>
        <dbReference type="Proteomes" id="UP000009328"/>
    </source>
</evidence>
<feature type="transmembrane region" description="Helical" evidence="8">
    <location>
        <begin position="113"/>
        <end position="141"/>
    </location>
</feature>
<dbReference type="PANTHER" id="PTHR43341">
    <property type="entry name" value="AMINO ACID PERMEASE"/>
    <property type="match status" value="1"/>
</dbReference>
<keyword evidence="4 8" id="KW-0812">Transmembrane</keyword>
<evidence type="ECO:0000256" key="3">
    <source>
        <dbReference type="ARBA" id="ARBA00022448"/>
    </source>
</evidence>
<evidence type="ECO:0000256" key="6">
    <source>
        <dbReference type="ARBA" id="ARBA00022989"/>
    </source>
</evidence>
<dbReference type="GO" id="GO:0015171">
    <property type="term" value="F:amino acid transmembrane transporter activity"/>
    <property type="evidence" value="ECO:0007669"/>
    <property type="project" value="TreeGrafter"/>
</dbReference>
<dbReference type="eggNOG" id="KOG1286">
    <property type="taxonomic scope" value="Eukaryota"/>
</dbReference>
<feature type="domain" description="Amino acid permease/ SLC12A" evidence="9">
    <location>
        <begin position="84"/>
        <end position="546"/>
    </location>
</feature>
<comment type="caution">
    <text evidence="10">The sequence shown here is derived from an EMBL/GenBank/DDBJ whole genome shotgun (WGS) entry which is preliminary data.</text>
</comment>
<reference evidence="10 11" key="1">
    <citation type="journal article" date="2012" name="Eukaryot. Cell">
        <title>Draft genome sequence of Wickerhamomyces ciferrii NRRL Y-1031 F-60-10.</title>
        <authorList>
            <person name="Schneider J."/>
            <person name="Andrea H."/>
            <person name="Blom J."/>
            <person name="Jaenicke S."/>
            <person name="Ruckert C."/>
            <person name="Schorsch C."/>
            <person name="Szczepanowski R."/>
            <person name="Farwick M."/>
            <person name="Goesmann A."/>
            <person name="Puhler A."/>
            <person name="Schaffer S."/>
            <person name="Tauch A."/>
            <person name="Kohler T."/>
            <person name="Brinkrolf K."/>
        </authorList>
    </citation>
    <scope>NUCLEOTIDE SEQUENCE [LARGE SCALE GENOMIC DNA]</scope>
    <source>
        <strain evidence="11">ATCC 14091 / BCRC 22168 / CBS 111 / JCM 3599 / NBRC 0793 / NRRL Y-1031 F-60-10</strain>
    </source>
</reference>
<dbReference type="PROSITE" id="PS00218">
    <property type="entry name" value="AMINO_ACID_PERMEASE_1"/>
    <property type="match status" value="1"/>
</dbReference>
<dbReference type="AlphaFoldDB" id="K0KGU0"/>
<sequence>MTSKVVQALKDTFLPIPPAKVRSATEQHDYELSRVEGLNNGSTKFNISNDVEDITKNEFITDNTSLSDASTVVAQTQRRLKNRHVQLIGISGVIGTALFVSIGGGLYKAGPAFLLLGFAAWCIPILCITVSTAEMVCYLPINSPFIRMAGRCTDDAFEFMAGWNFWFLECVQIPFEIVSVNTVIHYWRDDYSPVITLVIQVFLYFLISIFAVKVYGEVEFWLAIGKVILAVGLMFFTFITMVGGNPNKDSFGFRYWREPGAFKPYLSTGHIGYFQAFVAILSQASFTIAGPDYLSMVAGETILPRSKTLPRAFKQVFYRLTFLFLGGCLCVGILVAYDDPALSSAINNSRPGAAASPYVVAMNNLGIKILPHIVNGTLVIAAFSAGNAYTYCSSRSLYGLALDGKAPKIFTYCNKAGVPIISVFVCLLWSLLSFLQLNNNSAVVLNWIINLITASQLINFSVMCFTYLFFYKAVKAQGIDRDSFTFKSWFQPWTAIFGLVSAFTMIWVGGYTVFLKGNWDYEQFLFSYLAFFIDVGLYIFWKVLKRPSWKKSKDVDLVSGLKEIEDHEREYYEMLENSEKNQVEKNLFWKLKDQLIGLIVGRD</sequence>
<comment type="similarity">
    <text evidence="2">Belongs to the amino acid-polyamine-organocation (APC) superfamily. YAT (TC 2.A.3.10) family.</text>
</comment>
<keyword evidence="11" id="KW-1185">Reference proteome</keyword>
<comment type="subcellular location">
    <subcellularLocation>
        <location evidence="1">Membrane</location>
        <topology evidence="1">Multi-pass membrane protein</topology>
    </subcellularLocation>
</comment>
<dbReference type="InParanoid" id="K0KGU0"/>
<evidence type="ECO:0000256" key="5">
    <source>
        <dbReference type="ARBA" id="ARBA00022970"/>
    </source>
</evidence>
<protein>
    <submittedName>
        <fullName evidence="10">General amino acid permease</fullName>
    </submittedName>
</protein>
<dbReference type="Gene3D" id="1.20.1740.10">
    <property type="entry name" value="Amino acid/polyamine transporter I"/>
    <property type="match status" value="1"/>
</dbReference>
<feature type="transmembrane region" description="Helical" evidence="8">
    <location>
        <begin position="492"/>
        <end position="513"/>
    </location>
</feature>
<dbReference type="InterPro" id="IPR004841">
    <property type="entry name" value="AA-permease/SLC12A_dom"/>
</dbReference>
<dbReference type="HOGENOM" id="CLU_007946_12_1_1"/>
<name>K0KGU0_WICCF</name>
<dbReference type="EMBL" id="CAIF01000039">
    <property type="protein sequence ID" value="CCH42196.1"/>
    <property type="molecule type" value="Genomic_DNA"/>
</dbReference>
<evidence type="ECO:0000256" key="8">
    <source>
        <dbReference type="SAM" id="Phobius"/>
    </source>
</evidence>
<feature type="transmembrane region" description="Helical" evidence="8">
    <location>
        <begin position="369"/>
        <end position="391"/>
    </location>
</feature>
<evidence type="ECO:0000259" key="9">
    <source>
        <dbReference type="Pfam" id="PF00324"/>
    </source>
</evidence>
<dbReference type="STRING" id="1206466.K0KGU0"/>
<organism evidence="10 11">
    <name type="scientific">Wickerhamomyces ciferrii (strain ATCC 14091 / BCRC 22168 / CBS 111 / JCM 3599 / NBRC 0793 / NRRL Y-1031 F-60-10)</name>
    <name type="common">Yeast</name>
    <name type="synonym">Pichia ciferrii</name>
    <dbReference type="NCBI Taxonomy" id="1206466"/>
    <lineage>
        <taxon>Eukaryota</taxon>
        <taxon>Fungi</taxon>
        <taxon>Dikarya</taxon>
        <taxon>Ascomycota</taxon>
        <taxon>Saccharomycotina</taxon>
        <taxon>Saccharomycetes</taxon>
        <taxon>Phaffomycetales</taxon>
        <taxon>Wickerhamomycetaceae</taxon>
        <taxon>Wickerhamomyces</taxon>
    </lineage>
</organism>
<feature type="transmembrane region" description="Helical" evidence="8">
    <location>
        <begin position="220"/>
        <end position="244"/>
    </location>
</feature>
<dbReference type="FunFam" id="1.20.1740.10:FF:000006">
    <property type="entry name" value="General amino acid permease"/>
    <property type="match status" value="1"/>
</dbReference>
<gene>
    <name evidence="10" type="ORF">BN7_1740</name>
</gene>
<accession>K0KGU0</accession>
<feature type="transmembrane region" description="Helical" evidence="8">
    <location>
        <begin position="194"/>
        <end position="214"/>
    </location>
</feature>
<evidence type="ECO:0000256" key="1">
    <source>
        <dbReference type="ARBA" id="ARBA00004141"/>
    </source>
</evidence>
<keyword evidence="3" id="KW-0813">Transport</keyword>
<feature type="transmembrane region" description="Helical" evidence="8">
    <location>
        <begin position="87"/>
        <end position="107"/>
    </location>
</feature>
<feature type="transmembrane region" description="Helical" evidence="8">
    <location>
        <begin position="316"/>
        <end position="337"/>
    </location>
</feature>
<dbReference type="PANTHER" id="PTHR43341:SF15">
    <property type="entry name" value="GENERAL AMINO ACID PERMEASE AGP2"/>
    <property type="match status" value="1"/>
</dbReference>
<feature type="transmembrane region" description="Helical" evidence="8">
    <location>
        <begin position="447"/>
        <end position="471"/>
    </location>
</feature>
<feature type="transmembrane region" description="Helical" evidence="8">
    <location>
        <begin position="525"/>
        <end position="544"/>
    </location>
</feature>
<keyword evidence="6 8" id="KW-1133">Transmembrane helix</keyword>
<dbReference type="Pfam" id="PF00324">
    <property type="entry name" value="AA_permease"/>
    <property type="match status" value="1"/>
</dbReference>
<dbReference type="Proteomes" id="UP000009328">
    <property type="component" value="Unassembled WGS sequence"/>
</dbReference>
<proteinExistence type="inferred from homology"/>
<evidence type="ECO:0000256" key="2">
    <source>
        <dbReference type="ARBA" id="ARBA00006983"/>
    </source>
</evidence>
<keyword evidence="5" id="KW-0029">Amino-acid transport</keyword>
<dbReference type="GO" id="GO:0016020">
    <property type="term" value="C:membrane"/>
    <property type="evidence" value="ECO:0007669"/>
    <property type="project" value="UniProtKB-SubCell"/>
</dbReference>
<dbReference type="InterPro" id="IPR004840">
    <property type="entry name" value="Amino_acid_permease_CS"/>
</dbReference>
<keyword evidence="7 8" id="KW-0472">Membrane</keyword>
<evidence type="ECO:0000256" key="7">
    <source>
        <dbReference type="ARBA" id="ARBA00023136"/>
    </source>
</evidence>
<evidence type="ECO:0000256" key="4">
    <source>
        <dbReference type="ARBA" id="ARBA00022692"/>
    </source>
</evidence>
<feature type="transmembrane region" description="Helical" evidence="8">
    <location>
        <begin position="412"/>
        <end position="435"/>
    </location>
</feature>
<dbReference type="FunCoup" id="K0KGU0">
    <property type="interactions" value="157"/>
</dbReference>
<dbReference type="InterPro" id="IPR050524">
    <property type="entry name" value="APC_YAT"/>
</dbReference>
<evidence type="ECO:0000313" key="10">
    <source>
        <dbReference type="EMBL" id="CCH42196.1"/>
    </source>
</evidence>